<dbReference type="EMBL" id="GU396103">
    <property type="protein sequence ID" value="ADQ53008.1"/>
    <property type="molecule type" value="Genomic_DNA"/>
</dbReference>
<dbReference type="GeneID" id="18560213"/>
<reference evidence="1 2" key="1">
    <citation type="journal article" date="2010" name="Virol. J.">
        <title>Genomes of the T4-related bacteriophages as windows on microbial genome evolution.</title>
        <authorList>
            <person name="Petrov V.M."/>
            <person name="Ratnayaka S."/>
            <person name="Nolan J.M."/>
            <person name="Miller E.S."/>
            <person name="Karam J.D."/>
        </authorList>
    </citation>
    <scope>NUCLEOTIDE SEQUENCE [LARGE SCALE GENOMIC DNA]</scope>
</reference>
<dbReference type="Proteomes" id="UP000008726">
    <property type="component" value="Segment"/>
</dbReference>
<gene>
    <name evidence="1" type="ORF">PX29p289</name>
</gene>
<evidence type="ECO:0000313" key="2">
    <source>
        <dbReference type="Proteomes" id="UP000008726"/>
    </source>
</evidence>
<protein>
    <submittedName>
        <fullName evidence="1">Uncharacterized protein</fullName>
    </submittedName>
</protein>
<dbReference type="KEGG" id="vg:18560213"/>
<sequence>MINFTYDQAYKLRYDINESMTKNDPAVKLLAVETFAKLDDYIMMCQTIPRGNGNPTLSVHDNWARYLTEFYRVRIQY</sequence>
<dbReference type="OrthoDB" id="27546at10239"/>
<accession>E5DQM2</accession>
<dbReference type="RefSeq" id="YP_009011718.1">
    <property type="nucleotide sequence ID" value="NC_023688.1"/>
</dbReference>
<proteinExistence type="predicted"/>
<keyword evidence="2" id="KW-1185">Reference proteome</keyword>
<name>E5DQM2_9CAUD</name>
<evidence type="ECO:0000313" key="1">
    <source>
        <dbReference type="EMBL" id="ADQ53008.1"/>
    </source>
</evidence>
<organism evidence="1 2">
    <name type="scientific">Aeromonas phage PX29</name>
    <dbReference type="NCBI Taxonomy" id="926067"/>
    <lineage>
        <taxon>Viruses</taxon>
        <taxon>Duplodnaviria</taxon>
        <taxon>Heunggongvirae</taxon>
        <taxon>Uroviricota</taxon>
        <taxon>Caudoviricetes</taxon>
        <taxon>Pantevenvirales</taxon>
        <taxon>Straboviridae</taxon>
        <taxon>Angelvirus</taxon>
        <taxon>Angelvirus px29</taxon>
    </lineage>
</organism>